<name>A0A8S5US02_9CAUD</name>
<feature type="region of interest" description="Disordered" evidence="1">
    <location>
        <begin position="1"/>
        <end position="25"/>
    </location>
</feature>
<evidence type="ECO:0000256" key="1">
    <source>
        <dbReference type="SAM" id="MobiDB-lite"/>
    </source>
</evidence>
<reference evidence="2" key="1">
    <citation type="journal article" date="2021" name="Proc. Natl. Acad. Sci. U.S.A.">
        <title>A Catalog of Tens of Thousands of Viruses from Human Metagenomes Reveals Hidden Associations with Chronic Diseases.</title>
        <authorList>
            <person name="Tisza M.J."/>
            <person name="Buck C.B."/>
        </authorList>
    </citation>
    <scope>NUCLEOTIDE SEQUENCE</scope>
    <source>
        <strain evidence="2">Ctksc2</strain>
    </source>
</reference>
<protein>
    <submittedName>
        <fullName evidence="2">Uncharacterized protein</fullName>
    </submittedName>
</protein>
<evidence type="ECO:0000313" key="2">
    <source>
        <dbReference type="EMBL" id="DAF97180.1"/>
    </source>
</evidence>
<dbReference type="EMBL" id="BK016127">
    <property type="protein sequence ID" value="DAF97180.1"/>
    <property type="molecule type" value="Genomic_DNA"/>
</dbReference>
<sequence length="43" mass="4552">MGGAPFVISPEVSHPPVDVPRRSSDERVPVVAHGHLLGVILAR</sequence>
<accession>A0A8S5US02</accession>
<proteinExistence type="predicted"/>
<organism evidence="2">
    <name type="scientific">Siphoviridae sp. ctksc2</name>
    <dbReference type="NCBI Taxonomy" id="2825645"/>
    <lineage>
        <taxon>Viruses</taxon>
        <taxon>Duplodnaviria</taxon>
        <taxon>Heunggongvirae</taxon>
        <taxon>Uroviricota</taxon>
        <taxon>Caudoviricetes</taxon>
    </lineage>
</organism>